<dbReference type="Gene3D" id="3.30.70.330">
    <property type="match status" value="1"/>
</dbReference>
<evidence type="ECO:0000256" key="4">
    <source>
        <dbReference type="ARBA" id="ARBA00022691"/>
    </source>
</evidence>
<accession>R7VBM5</accession>
<dbReference type="PROSITE" id="PS50102">
    <property type="entry name" value="RRM"/>
    <property type="match status" value="1"/>
</dbReference>
<keyword evidence="3" id="KW-0808">Transferase</keyword>
<keyword evidence="5" id="KW-0156">Chromatin regulator</keyword>
<keyword evidence="4" id="KW-0949">S-adenosyl-L-methionine</keyword>
<dbReference type="PANTHER" id="PTHR45814:SF2">
    <property type="entry name" value="HISTONE-LYSINE N-METHYLTRANSFERASE SETD1"/>
    <property type="match status" value="1"/>
</dbReference>
<dbReference type="OrthoDB" id="308383at2759"/>
<gene>
    <name evidence="9" type="ORF">CAPTEDRAFT_98216</name>
</gene>
<reference evidence="9 11" key="2">
    <citation type="journal article" date="2013" name="Nature">
        <title>Insights into bilaterian evolution from three spiralian genomes.</title>
        <authorList>
            <person name="Simakov O."/>
            <person name="Marletaz F."/>
            <person name="Cho S.J."/>
            <person name="Edsinger-Gonzales E."/>
            <person name="Havlak P."/>
            <person name="Hellsten U."/>
            <person name="Kuo D.H."/>
            <person name="Larsson T."/>
            <person name="Lv J."/>
            <person name="Arendt D."/>
            <person name="Savage R."/>
            <person name="Osoegawa K."/>
            <person name="de Jong P."/>
            <person name="Grimwood J."/>
            <person name="Chapman J.A."/>
            <person name="Shapiro H."/>
            <person name="Aerts A."/>
            <person name="Otillar R.P."/>
            <person name="Terry A.Y."/>
            <person name="Boore J.L."/>
            <person name="Grigoriev I.V."/>
            <person name="Lindberg D.R."/>
            <person name="Seaver E.C."/>
            <person name="Weisblat D.A."/>
            <person name="Putnam N.H."/>
            <person name="Rokhsar D.S."/>
        </authorList>
    </citation>
    <scope>NUCLEOTIDE SEQUENCE</scope>
    <source>
        <strain evidence="9 11">I ESC-2004</strain>
    </source>
</reference>
<dbReference type="OMA" id="WIWARME"/>
<evidence type="ECO:0000256" key="1">
    <source>
        <dbReference type="ARBA" id="ARBA00004123"/>
    </source>
</evidence>
<feature type="non-terminal residue" evidence="9">
    <location>
        <position position="1"/>
    </location>
</feature>
<dbReference type="SUPFAM" id="SSF54928">
    <property type="entry name" value="RNA-binding domain, RBD"/>
    <property type="match status" value="1"/>
</dbReference>
<dbReference type="InterPro" id="IPR044570">
    <property type="entry name" value="Set1-like"/>
</dbReference>
<dbReference type="AlphaFoldDB" id="R7VBM5"/>
<evidence type="ECO:0000256" key="5">
    <source>
        <dbReference type="ARBA" id="ARBA00022853"/>
    </source>
</evidence>
<dbReference type="InterPro" id="IPR035979">
    <property type="entry name" value="RBD_domain_sf"/>
</dbReference>
<dbReference type="GO" id="GO:0042800">
    <property type="term" value="F:histone H3K4 methyltransferase activity"/>
    <property type="evidence" value="ECO:0007669"/>
    <property type="project" value="InterPro"/>
</dbReference>
<dbReference type="Proteomes" id="UP000014760">
    <property type="component" value="Unassembled WGS sequence"/>
</dbReference>
<dbReference type="EMBL" id="AMQN01000737">
    <property type="status" value="NOT_ANNOTATED_CDS"/>
    <property type="molecule type" value="Genomic_DNA"/>
</dbReference>
<dbReference type="GO" id="GO:0048188">
    <property type="term" value="C:Set1C/COMPASS complex"/>
    <property type="evidence" value="ECO:0007669"/>
    <property type="project" value="TreeGrafter"/>
</dbReference>
<evidence type="ECO:0000256" key="7">
    <source>
        <dbReference type="PROSITE-ProRule" id="PRU00176"/>
    </source>
</evidence>
<dbReference type="STRING" id="283909.R7VBM5"/>
<evidence type="ECO:0000256" key="6">
    <source>
        <dbReference type="ARBA" id="ARBA00023242"/>
    </source>
</evidence>
<comment type="subcellular location">
    <subcellularLocation>
        <location evidence="1">Nucleus</location>
    </subcellularLocation>
</comment>
<sequence>RNYKLIADPMLKSGAQKVYRFDGHNPGDPMLVIPRDPRSRMKRFWSKRESIHLPVPKFKYDQYYVGTILPKEVTFTNLNDNIQQQFLRDMCSRYGNIEECKIFYHPVTKKHLSLAKVLFTSTRSARNCVNSLDNTSKMGNIMTVFLDSMGM</sequence>
<organism evidence="9">
    <name type="scientific">Capitella teleta</name>
    <name type="common">Polychaete worm</name>
    <dbReference type="NCBI Taxonomy" id="283909"/>
    <lineage>
        <taxon>Eukaryota</taxon>
        <taxon>Metazoa</taxon>
        <taxon>Spiralia</taxon>
        <taxon>Lophotrochozoa</taxon>
        <taxon>Annelida</taxon>
        <taxon>Polychaeta</taxon>
        <taxon>Sedentaria</taxon>
        <taxon>Scolecida</taxon>
        <taxon>Capitellidae</taxon>
        <taxon>Capitella</taxon>
    </lineage>
</organism>
<dbReference type="InterPro" id="IPR000504">
    <property type="entry name" value="RRM_dom"/>
</dbReference>
<dbReference type="PANTHER" id="PTHR45814">
    <property type="entry name" value="HISTONE-LYSINE N-METHYLTRANSFERASE SETD1"/>
    <property type="match status" value="1"/>
</dbReference>
<evidence type="ECO:0000256" key="3">
    <source>
        <dbReference type="ARBA" id="ARBA00022679"/>
    </source>
</evidence>
<dbReference type="SMART" id="SM00360">
    <property type="entry name" value="RRM"/>
    <property type="match status" value="1"/>
</dbReference>
<evidence type="ECO:0000313" key="11">
    <source>
        <dbReference type="Proteomes" id="UP000014760"/>
    </source>
</evidence>
<dbReference type="EnsemblMetazoa" id="CapteT98216">
    <property type="protein sequence ID" value="CapteP98216"/>
    <property type="gene ID" value="CapteG98216"/>
</dbReference>
<proteinExistence type="predicted"/>
<reference evidence="10" key="3">
    <citation type="submission" date="2015-06" db="UniProtKB">
        <authorList>
            <consortium name="EnsemblMetazoa"/>
        </authorList>
    </citation>
    <scope>IDENTIFICATION</scope>
</reference>
<keyword evidence="11" id="KW-1185">Reference proteome</keyword>
<protein>
    <recommendedName>
        <fullName evidence="8">RRM domain-containing protein</fullName>
    </recommendedName>
</protein>
<evidence type="ECO:0000259" key="8">
    <source>
        <dbReference type="PROSITE" id="PS50102"/>
    </source>
</evidence>
<evidence type="ECO:0000313" key="9">
    <source>
        <dbReference type="EMBL" id="ELU13686.1"/>
    </source>
</evidence>
<dbReference type="Pfam" id="PF00076">
    <property type="entry name" value="RRM_1"/>
    <property type="match status" value="1"/>
</dbReference>
<evidence type="ECO:0000313" key="10">
    <source>
        <dbReference type="EnsemblMetazoa" id="CapteP98216"/>
    </source>
</evidence>
<keyword evidence="2" id="KW-0489">Methyltransferase</keyword>
<dbReference type="HOGENOM" id="CLU_098496_0_0_1"/>
<keyword evidence="7" id="KW-0694">RNA-binding</keyword>
<dbReference type="InterPro" id="IPR012677">
    <property type="entry name" value="Nucleotide-bd_a/b_plait_sf"/>
</dbReference>
<evidence type="ECO:0000256" key="2">
    <source>
        <dbReference type="ARBA" id="ARBA00022603"/>
    </source>
</evidence>
<dbReference type="GO" id="GO:0032259">
    <property type="term" value="P:methylation"/>
    <property type="evidence" value="ECO:0007669"/>
    <property type="project" value="UniProtKB-KW"/>
</dbReference>
<reference evidence="11" key="1">
    <citation type="submission" date="2012-12" db="EMBL/GenBank/DDBJ databases">
        <authorList>
            <person name="Hellsten U."/>
            <person name="Grimwood J."/>
            <person name="Chapman J.A."/>
            <person name="Shapiro H."/>
            <person name="Aerts A."/>
            <person name="Otillar R.P."/>
            <person name="Terry A.Y."/>
            <person name="Boore J.L."/>
            <person name="Simakov O."/>
            <person name="Marletaz F."/>
            <person name="Cho S.-J."/>
            <person name="Edsinger-Gonzales E."/>
            <person name="Havlak P."/>
            <person name="Kuo D.-H."/>
            <person name="Larsson T."/>
            <person name="Lv J."/>
            <person name="Arendt D."/>
            <person name="Savage R."/>
            <person name="Osoegawa K."/>
            <person name="de Jong P."/>
            <person name="Lindberg D.R."/>
            <person name="Seaver E.C."/>
            <person name="Weisblat D.A."/>
            <person name="Putnam N.H."/>
            <person name="Grigoriev I.V."/>
            <person name="Rokhsar D.S."/>
        </authorList>
    </citation>
    <scope>NUCLEOTIDE SEQUENCE</scope>
    <source>
        <strain evidence="11">I ESC-2004</strain>
    </source>
</reference>
<dbReference type="GO" id="GO:0003723">
    <property type="term" value="F:RNA binding"/>
    <property type="evidence" value="ECO:0007669"/>
    <property type="project" value="UniProtKB-UniRule"/>
</dbReference>
<feature type="domain" description="RRM" evidence="8">
    <location>
        <begin position="71"/>
        <end position="149"/>
    </location>
</feature>
<dbReference type="EMBL" id="KB295062">
    <property type="protein sequence ID" value="ELU13686.1"/>
    <property type="molecule type" value="Genomic_DNA"/>
</dbReference>
<name>R7VBM5_CAPTE</name>
<keyword evidence="6" id="KW-0539">Nucleus</keyword>